<dbReference type="AlphaFoldDB" id="A0A0M7B746"/>
<reference evidence="3 4" key="1">
    <citation type="submission" date="2015-09" db="EMBL/GenBank/DDBJ databases">
        <authorList>
            <person name="Jackson K.R."/>
            <person name="Lunt B.L."/>
            <person name="Fisher J.N.B."/>
            <person name="Gardner A.V."/>
            <person name="Bailey M.E."/>
            <person name="Deus L.M."/>
            <person name="Earl A.S."/>
            <person name="Gibby P.D."/>
            <person name="Hartmann K.A."/>
            <person name="Liu J.E."/>
            <person name="Manci A.M."/>
            <person name="Nielsen D.A."/>
            <person name="Solomon M.B."/>
            <person name="Breakwell D.P."/>
            <person name="Burnett S.H."/>
            <person name="Grose J.H."/>
        </authorList>
    </citation>
    <scope>NUCLEOTIDE SEQUENCE [LARGE SCALE GENOMIC DNA]</scope>
    <source>
        <strain evidence="3 4">CECT 7799</strain>
    </source>
</reference>
<keyword evidence="1" id="KW-0732">Signal</keyword>
<dbReference type="STRING" id="313367.JSE7799_00347"/>
<protein>
    <recommendedName>
        <fullName evidence="2">Phosphodiester glycosidase domain-containing protein</fullName>
    </recommendedName>
</protein>
<evidence type="ECO:0000313" key="4">
    <source>
        <dbReference type="Proteomes" id="UP000049455"/>
    </source>
</evidence>
<dbReference type="PROSITE" id="PS51257">
    <property type="entry name" value="PROKAR_LIPOPROTEIN"/>
    <property type="match status" value="1"/>
</dbReference>
<evidence type="ECO:0000313" key="3">
    <source>
        <dbReference type="EMBL" id="CUH16221.1"/>
    </source>
</evidence>
<evidence type="ECO:0000256" key="1">
    <source>
        <dbReference type="SAM" id="SignalP"/>
    </source>
</evidence>
<sequence length="238" mass="25067">MIRLAALLWLALAGTAAAACEAVTHRGQPFTICTADPARHDIATRLSGADGAPLGSFDALERETEAPILFATNGGMYHADRAPVGLYVEDGETRRGIVTRAGPGNFGMVPNGVFCVMEERAAVIESRAFAADPRDCVSATQSGPMLVIDGALHPRFLPDSDSAKFRNGVGVGPDGMVHFAISDAPVTFHEMGTLFRDVLATPNALFLDGSISRLHAPALGRSDQGRAMGPILVVTERN</sequence>
<evidence type="ECO:0000259" key="2">
    <source>
        <dbReference type="Pfam" id="PF09992"/>
    </source>
</evidence>
<feature type="chain" id="PRO_5005809837" description="Phosphodiester glycosidase domain-containing protein" evidence="1">
    <location>
        <begin position="19"/>
        <end position="238"/>
    </location>
</feature>
<dbReference type="InterPro" id="IPR018711">
    <property type="entry name" value="NAGPA"/>
</dbReference>
<keyword evidence="4" id="KW-1185">Reference proteome</keyword>
<dbReference type="Pfam" id="PF09992">
    <property type="entry name" value="NAGPA"/>
    <property type="match status" value="1"/>
</dbReference>
<feature type="signal peptide" evidence="1">
    <location>
        <begin position="1"/>
        <end position="18"/>
    </location>
</feature>
<organism evidence="3 4">
    <name type="scientific">Jannaschia seosinensis</name>
    <dbReference type="NCBI Taxonomy" id="313367"/>
    <lineage>
        <taxon>Bacteria</taxon>
        <taxon>Pseudomonadati</taxon>
        <taxon>Pseudomonadota</taxon>
        <taxon>Alphaproteobacteria</taxon>
        <taxon>Rhodobacterales</taxon>
        <taxon>Roseobacteraceae</taxon>
        <taxon>Jannaschia</taxon>
    </lineage>
</organism>
<dbReference type="OrthoDB" id="5515706at2"/>
<dbReference type="EMBL" id="CYPR01000018">
    <property type="protein sequence ID" value="CUH16221.1"/>
    <property type="molecule type" value="Genomic_DNA"/>
</dbReference>
<feature type="domain" description="Phosphodiester glycosidase" evidence="2">
    <location>
        <begin position="70"/>
        <end position="212"/>
    </location>
</feature>
<accession>A0A0M7B746</accession>
<dbReference type="Proteomes" id="UP000049455">
    <property type="component" value="Unassembled WGS sequence"/>
</dbReference>
<dbReference type="RefSeq" id="WP_055662055.1">
    <property type="nucleotide sequence ID" value="NZ_CYPR01000018.1"/>
</dbReference>
<gene>
    <name evidence="3" type="ORF">JSE7799_00347</name>
</gene>
<name>A0A0M7B746_9RHOB</name>
<proteinExistence type="predicted"/>